<proteinExistence type="predicted"/>
<dbReference type="PANTHER" id="PTHR43196">
    <property type="entry name" value="SULFATE ADENYLYLTRANSFERASE SUBUNIT 2"/>
    <property type="match status" value="1"/>
</dbReference>
<feature type="non-terminal residue" evidence="2">
    <location>
        <position position="166"/>
    </location>
</feature>
<dbReference type="AlphaFoldDB" id="X1PTY9"/>
<dbReference type="InterPro" id="IPR002500">
    <property type="entry name" value="PAPS_reduct_dom"/>
</dbReference>
<dbReference type="PANTHER" id="PTHR43196:SF1">
    <property type="entry name" value="SULFATE ADENYLYLTRANSFERASE SUBUNIT 2"/>
    <property type="match status" value="1"/>
</dbReference>
<dbReference type="Pfam" id="PF01507">
    <property type="entry name" value="PAPS_reduct"/>
    <property type="match status" value="1"/>
</dbReference>
<sequence length="166" mass="19086">MTEQEKAKRCNELVEKSKEVIREAFKKFNPADTAITWTGGKDSTLNLWTIRQVCVEDNIDLPTVMTIDEGDAFPEITDFLVAISKRWNIDLQWRANFDVLKAAQSHLGNTVKVKDLNQRNQAEIKRIGIEEDTFTFEAESQAGNHLMKTVVFNQFVEENNIKAMFM</sequence>
<dbReference type="EMBL" id="BARW01002736">
    <property type="protein sequence ID" value="GAI59707.1"/>
    <property type="molecule type" value="Genomic_DNA"/>
</dbReference>
<organism evidence="2">
    <name type="scientific">marine sediment metagenome</name>
    <dbReference type="NCBI Taxonomy" id="412755"/>
    <lineage>
        <taxon>unclassified sequences</taxon>
        <taxon>metagenomes</taxon>
        <taxon>ecological metagenomes</taxon>
    </lineage>
</organism>
<name>X1PTY9_9ZZZZ</name>
<dbReference type="Gene3D" id="3.40.50.620">
    <property type="entry name" value="HUPs"/>
    <property type="match status" value="1"/>
</dbReference>
<dbReference type="InterPro" id="IPR014729">
    <property type="entry name" value="Rossmann-like_a/b/a_fold"/>
</dbReference>
<feature type="domain" description="Phosphoadenosine phosphosulphate reductase" evidence="1">
    <location>
        <begin position="34"/>
        <end position="112"/>
    </location>
</feature>
<protein>
    <recommendedName>
        <fullName evidence="1">Phosphoadenosine phosphosulphate reductase domain-containing protein</fullName>
    </recommendedName>
</protein>
<evidence type="ECO:0000259" key="1">
    <source>
        <dbReference type="Pfam" id="PF01507"/>
    </source>
</evidence>
<comment type="caution">
    <text evidence="2">The sequence shown here is derived from an EMBL/GenBank/DDBJ whole genome shotgun (WGS) entry which is preliminary data.</text>
</comment>
<accession>X1PTY9</accession>
<dbReference type="InterPro" id="IPR050128">
    <property type="entry name" value="Sulfate_adenylyltrnsfr_sub2"/>
</dbReference>
<reference evidence="2" key="1">
    <citation type="journal article" date="2014" name="Front. Microbiol.">
        <title>High frequency of phylogenetically diverse reductive dehalogenase-homologous genes in deep subseafloor sedimentary metagenomes.</title>
        <authorList>
            <person name="Kawai M."/>
            <person name="Futagami T."/>
            <person name="Toyoda A."/>
            <person name="Takaki Y."/>
            <person name="Nishi S."/>
            <person name="Hori S."/>
            <person name="Arai W."/>
            <person name="Tsubouchi T."/>
            <person name="Morono Y."/>
            <person name="Uchiyama I."/>
            <person name="Ito T."/>
            <person name="Fujiyama A."/>
            <person name="Inagaki F."/>
            <person name="Takami H."/>
        </authorList>
    </citation>
    <scope>NUCLEOTIDE SEQUENCE</scope>
    <source>
        <strain evidence="2">Expedition CK06-06</strain>
    </source>
</reference>
<dbReference type="GO" id="GO:0003824">
    <property type="term" value="F:catalytic activity"/>
    <property type="evidence" value="ECO:0007669"/>
    <property type="project" value="InterPro"/>
</dbReference>
<dbReference type="SUPFAM" id="SSF52402">
    <property type="entry name" value="Adenine nucleotide alpha hydrolases-like"/>
    <property type="match status" value="1"/>
</dbReference>
<gene>
    <name evidence="2" type="ORF">S12H4_07420</name>
</gene>
<evidence type="ECO:0000313" key="2">
    <source>
        <dbReference type="EMBL" id="GAI59707.1"/>
    </source>
</evidence>